<feature type="domain" description="CCHC-type" evidence="3">
    <location>
        <begin position="49"/>
        <end position="62"/>
    </location>
</feature>
<keyword evidence="1" id="KW-0862">Zinc</keyword>
<comment type="caution">
    <text evidence="4">The sequence shown here is derived from an EMBL/GenBank/DDBJ whole genome shotgun (WGS) entry which is preliminary data.</text>
</comment>
<evidence type="ECO:0000256" key="1">
    <source>
        <dbReference type="PROSITE-ProRule" id="PRU00047"/>
    </source>
</evidence>
<organism evidence="4 5">
    <name type="scientific">Punica granatum</name>
    <name type="common">Pomegranate</name>
    <dbReference type="NCBI Taxonomy" id="22663"/>
    <lineage>
        <taxon>Eukaryota</taxon>
        <taxon>Viridiplantae</taxon>
        <taxon>Streptophyta</taxon>
        <taxon>Embryophyta</taxon>
        <taxon>Tracheophyta</taxon>
        <taxon>Spermatophyta</taxon>
        <taxon>Magnoliopsida</taxon>
        <taxon>eudicotyledons</taxon>
        <taxon>Gunneridae</taxon>
        <taxon>Pentapetalae</taxon>
        <taxon>rosids</taxon>
        <taxon>malvids</taxon>
        <taxon>Myrtales</taxon>
        <taxon>Lythraceae</taxon>
        <taxon>Punica</taxon>
    </lineage>
</organism>
<sequence>MVANEERQRVIARSRESAPESVVFLAREEELERTGTNKFNGFAKGKGTCSNCGKVGHSKNSCWALIGYPSWHSKSRQNAGKGPEQGQSKQSTGPRGRAQIQRGPDRANADRTSRRTLGVGELRGGVYYLR</sequence>
<accession>A0A2I0IL43</accession>
<dbReference type="PANTHER" id="PTHR34222:SF33">
    <property type="entry name" value="RETROTRANSPOSON GAG DOMAIN-CONTAINING PROTEIN"/>
    <property type="match status" value="1"/>
</dbReference>
<dbReference type="PANTHER" id="PTHR34222">
    <property type="entry name" value="GAG_PRE-INTEGRS DOMAIN-CONTAINING PROTEIN"/>
    <property type="match status" value="1"/>
</dbReference>
<dbReference type="SUPFAM" id="SSF57756">
    <property type="entry name" value="Retrovirus zinc finger-like domains"/>
    <property type="match status" value="1"/>
</dbReference>
<dbReference type="GO" id="GO:0008270">
    <property type="term" value="F:zinc ion binding"/>
    <property type="evidence" value="ECO:0007669"/>
    <property type="project" value="UniProtKB-KW"/>
</dbReference>
<gene>
    <name evidence="4" type="ORF">CRG98_034896</name>
</gene>
<feature type="compositionally biased region" description="Basic and acidic residues" evidence="2">
    <location>
        <begin position="1"/>
        <end position="18"/>
    </location>
</feature>
<evidence type="ECO:0000313" key="4">
    <source>
        <dbReference type="EMBL" id="PKI44719.1"/>
    </source>
</evidence>
<dbReference type="InterPro" id="IPR036875">
    <property type="entry name" value="Znf_CCHC_sf"/>
</dbReference>
<keyword evidence="1" id="KW-0479">Metal-binding</keyword>
<feature type="region of interest" description="Disordered" evidence="2">
    <location>
        <begin position="1"/>
        <end position="20"/>
    </location>
</feature>
<name>A0A2I0IL43_PUNGR</name>
<evidence type="ECO:0000256" key="2">
    <source>
        <dbReference type="SAM" id="MobiDB-lite"/>
    </source>
</evidence>
<protein>
    <recommendedName>
        <fullName evidence="3">CCHC-type domain-containing protein</fullName>
    </recommendedName>
</protein>
<keyword evidence="5" id="KW-1185">Reference proteome</keyword>
<dbReference type="Proteomes" id="UP000233551">
    <property type="component" value="Unassembled WGS sequence"/>
</dbReference>
<feature type="compositionally biased region" description="Basic and acidic residues" evidence="2">
    <location>
        <begin position="103"/>
        <end position="113"/>
    </location>
</feature>
<proteinExistence type="predicted"/>
<dbReference type="InterPro" id="IPR001878">
    <property type="entry name" value="Znf_CCHC"/>
</dbReference>
<evidence type="ECO:0000313" key="5">
    <source>
        <dbReference type="Proteomes" id="UP000233551"/>
    </source>
</evidence>
<feature type="region of interest" description="Disordered" evidence="2">
    <location>
        <begin position="73"/>
        <end position="117"/>
    </location>
</feature>
<reference evidence="4 5" key="1">
    <citation type="submission" date="2017-11" db="EMBL/GenBank/DDBJ databases">
        <title>De-novo sequencing of pomegranate (Punica granatum L.) genome.</title>
        <authorList>
            <person name="Akparov Z."/>
            <person name="Amiraslanov A."/>
            <person name="Hajiyeva S."/>
            <person name="Abbasov M."/>
            <person name="Kaur K."/>
            <person name="Hamwieh A."/>
            <person name="Solovyev V."/>
            <person name="Salamov A."/>
            <person name="Braich B."/>
            <person name="Kosarev P."/>
            <person name="Mahmoud A."/>
            <person name="Hajiyev E."/>
            <person name="Babayeva S."/>
            <person name="Izzatullayeva V."/>
            <person name="Mammadov A."/>
            <person name="Mammadov A."/>
            <person name="Sharifova S."/>
            <person name="Ojaghi J."/>
            <person name="Eynullazada K."/>
            <person name="Bayramov B."/>
            <person name="Abdulazimova A."/>
            <person name="Shahmuradov I."/>
        </authorList>
    </citation>
    <scope>NUCLEOTIDE SEQUENCE [LARGE SCALE GENOMIC DNA]</scope>
    <source>
        <strain evidence="5">cv. AG2017</strain>
        <tissue evidence="4">Leaf</tissue>
    </source>
</reference>
<evidence type="ECO:0000259" key="3">
    <source>
        <dbReference type="PROSITE" id="PS50158"/>
    </source>
</evidence>
<keyword evidence="1" id="KW-0863">Zinc-finger</keyword>
<dbReference type="AlphaFoldDB" id="A0A2I0IL43"/>
<dbReference type="GO" id="GO:0003676">
    <property type="term" value="F:nucleic acid binding"/>
    <property type="evidence" value="ECO:0007669"/>
    <property type="project" value="InterPro"/>
</dbReference>
<dbReference type="PROSITE" id="PS50158">
    <property type="entry name" value="ZF_CCHC"/>
    <property type="match status" value="1"/>
</dbReference>
<dbReference type="EMBL" id="PGOL01002838">
    <property type="protein sequence ID" value="PKI44719.1"/>
    <property type="molecule type" value="Genomic_DNA"/>
</dbReference>